<feature type="domain" description="Thioesterase" evidence="1">
    <location>
        <begin position="60"/>
        <end position="95"/>
    </location>
</feature>
<dbReference type="GO" id="GO:0016790">
    <property type="term" value="F:thiolester hydrolase activity"/>
    <property type="evidence" value="ECO:0007669"/>
    <property type="project" value="UniProtKB-ARBA"/>
</dbReference>
<organism evidence="2 3">
    <name type="scientific">Sorangium cellulosum</name>
    <name type="common">Polyangium cellulosum</name>
    <dbReference type="NCBI Taxonomy" id="56"/>
    <lineage>
        <taxon>Bacteria</taxon>
        <taxon>Pseudomonadati</taxon>
        <taxon>Myxococcota</taxon>
        <taxon>Polyangia</taxon>
        <taxon>Polyangiales</taxon>
        <taxon>Polyangiaceae</taxon>
        <taxon>Sorangium</taxon>
    </lineage>
</organism>
<dbReference type="InterPro" id="IPR029069">
    <property type="entry name" value="HotDog_dom_sf"/>
</dbReference>
<reference evidence="2 3" key="1">
    <citation type="submission" date="2015-09" db="EMBL/GenBank/DDBJ databases">
        <title>Sorangium comparison.</title>
        <authorList>
            <person name="Zaburannyi N."/>
            <person name="Bunk B."/>
            <person name="Overmann J."/>
            <person name="Mueller R."/>
        </authorList>
    </citation>
    <scope>NUCLEOTIDE SEQUENCE [LARGE SCALE GENOMIC DNA]</scope>
    <source>
        <strain evidence="2 3">So ce26</strain>
    </source>
</reference>
<proteinExistence type="predicted"/>
<dbReference type="PANTHER" id="PTHR43437:SF3">
    <property type="entry name" value="HYDROXYACYL-THIOESTER DEHYDRATASE TYPE 2, MITOCHONDRIAL"/>
    <property type="match status" value="1"/>
</dbReference>
<dbReference type="PANTHER" id="PTHR43437">
    <property type="entry name" value="HYDROXYACYL-THIOESTER DEHYDRATASE TYPE 2, MITOCHONDRIAL-RELATED"/>
    <property type="match status" value="1"/>
</dbReference>
<sequence length="132" mass="14872">MKRERPFQIGEVSVVERRFTDEDVLEFQRISGDAGRHHARPDAQGRRVVHGLLTATLPTRLGGDIDFLAREMQFEFLRPVFTGDTIRCEMTITEVAPEAGRVRLSASGGCWNQDGKEVLRFQTRGVVLDEGT</sequence>
<name>A0A2L0EZ17_SORCE</name>
<gene>
    <name evidence="2" type="primary">paaG</name>
    <name evidence="2" type="ORF">SOCE26_059790</name>
</gene>
<dbReference type="InterPro" id="IPR006683">
    <property type="entry name" value="Thioestr_dom"/>
</dbReference>
<accession>A0A2L0EZ17</accession>
<protein>
    <submittedName>
        <fullName evidence="2">Enoyl-CoA hydratase</fullName>
    </submittedName>
</protein>
<dbReference type="Pfam" id="PF03061">
    <property type="entry name" value="4HBT"/>
    <property type="match status" value="1"/>
</dbReference>
<dbReference type="EMBL" id="CP012673">
    <property type="protein sequence ID" value="AUX44515.1"/>
    <property type="molecule type" value="Genomic_DNA"/>
</dbReference>
<dbReference type="Proteomes" id="UP000238348">
    <property type="component" value="Chromosome"/>
</dbReference>
<dbReference type="InterPro" id="IPR050965">
    <property type="entry name" value="UPF0336/Enoyl-CoA_hydratase"/>
</dbReference>
<evidence type="ECO:0000313" key="2">
    <source>
        <dbReference type="EMBL" id="AUX44515.1"/>
    </source>
</evidence>
<dbReference type="AlphaFoldDB" id="A0A2L0EZ17"/>
<dbReference type="SUPFAM" id="SSF54637">
    <property type="entry name" value="Thioesterase/thiol ester dehydrase-isomerase"/>
    <property type="match status" value="1"/>
</dbReference>
<evidence type="ECO:0000313" key="3">
    <source>
        <dbReference type="Proteomes" id="UP000238348"/>
    </source>
</evidence>
<evidence type="ECO:0000259" key="1">
    <source>
        <dbReference type="Pfam" id="PF03061"/>
    </source>
</evidence>
<dbReference type="Gene3D" id="3.10.129.10">
    <property type="entry name" value="Hotdog Thioesterase"/>
    <property type="match status" value="1"/>
</dbReference>
<dbReference type="RefSeq" id="WP_104983030.1">
    <property type="nucleotide sequence ID" value="NZ_CP012673.1"/>
</dbReference>
<dbReference type="GO" id="GO:0019171">
    <property type="term" value="F:(3R)-hydroxyacyl-[acyl-carrier-protein] dehydratase activity"/>
    <property type="evidence" value="ECO:0007669"/>
    <property type="project" value="TreeGrafter"/>
</dbReference>
<dbReference type="GO" id="GO:0006633">
    <property type="term" value="P:fatty acid biosynthetic process"/>
    <property type="evidence" value="ECO:0007669"/>
    <property type="project" value="TreeGrafter"/>
</dbReference>
<dbReference type="OrthoDB" id="9800237at2"/>